<dbReference type="GO" id="GO:0016829">
    <property type="term" value="F:lyase activity"/>
    <property type="evidence" value="ECO:0007669"/>
    <property type="project" value="UniProtKB-KW"/>
</dbReference>
<dbReference type="AlphaFoldDB" id="A0A6N8L263"/>
<evidence type="ECO:0000256" key="4">
    <source>
        <dbReference type="ARBA" id="ARBA00023239"/>
    </source>
</evidence>
<comment type="caution">
    <text evidence="6">The sequence shown here is derived from an EMBL/GenBank/DDBJ whole genome shotgun (WGS) entry which is preliminary data.</text>
</comment>
<evidence type="ECO:0000313" key="6">
    <source>
        <dbReference type="EMBL" id="MVZ63387.1"/>
    </source>
</evidence>
<comment type="pathway">
    <text evidence="1">Carbohydrate acid metabolism.</text>
</comment>
<evidence type="ECO:0000313" key="7">
    <source>
        <dbReference type="Proteomes" id="UP000435036"/>
    </source>
</evidence>
<dbReference type="SUPFAM" id="SSF51569">
    <property type="entry name" value="Aldolase"/>
    <property type="match status" value="1"/>
</dbReference>
<dbReference type="RefSeq" id="WP_160370103.1">
    <property type="nucleotide sequence ID" value="NZ_WSQA01000012.1"/>
</dbReference>
<keyword evidence="5" id="KW-0119">Carbohydrate metabolism</keyword>
<name>A0A6N8L263_9SPHI</name>
<organism evidence="6 7">
    <name type="scientific">Sphingobacterium humi</name>
    <dbReference type="NCBI Taxonomy" id="1796905"/>
    <lineage>
        <taxon>Bacteria</taxon>
        <taxon>Pseudomonadati</taxon>
        <taxon>Bacteroidota</taxon>
        <taxon>Sphingobacteriia</taxon>
        <taxon>Sphingobacteriales</taxon>
        <taxon>Sphingobacteriaceae</taxon>
        <taxon>Sphingobacterium</taxon>
    </lineage>
</organism>
<dbReference type="Proteomes" id="UP000435036">
    <property type="component" value="Unassembled WGS sequence"/>
</dbReference>
<dbReference type="OrthoDB" id="9802667at2"/>
<comment type="subunit">
    <text evidence="3">Homotrimer.</text>
</comment>
<comment type="similarity">
    <text evidence="2">Belongs to the KHG/KDPG aldolase family.</text>
</comment>
<proteinExistence type="inferred from homology"/>
<dbReference type="Pfam" id="PF01081">
    <property type="entry name" value="Aldolase"/>
    <property type="match status" value="1"/>
</dbReference>
<dbReference type="PANTHER" id="PTHR30246:SF1">
    <property type="entry name" value="2-DEHYDRO-3-DEOXY-6-PHOSPHOGALACTONATE ALDOLASE-RELATED"/>
    <property type="match status" value="1"/>
</dbReference>
<dbReference type="PANTHER" id="PTHR30246">
    <property type="entry name" value="2-KETO-3-DEOXY-6-PHOSPHOGLUCONATE ALDOLASE"/>
    <property type="match status" value="1"/>
</dbReference>
<evidence type="ECO:0000256" key="2">
    <source>
        <dbReference type="ARBA" id="ARBA00006906"/>
    </source>
</evidence>
<evidence type="ECO:0000256" key="3">
    <source>
        <dbReference type="ARBA" id="ARBA00011233"/>
    </source>
</evidence>
<dbReference type="EMBL" id="WSQA01000012">
    <property type="protein sequence ID" value="MVZ63387.1"/>
    <property type="molecule type" value="Genomic_DNA"/>
</dbReference>
<dbReference type="InterPro" id="IPR000887">
    <property type="entry name" value="Aldlse_KDPG_KHG"/>
</dbReference>
<protein>
    <submittedName>
        <fullName evidence="6">Bifunctional 4-hydroxy-2-oxoglutarate aldolase/2-dehydro-3-deoxy-phosphogluconate aldolase</fullName>
    </submittedName>
</protein>
<evidence type="ECO:0000256" key="1">
    <source>
        <dbReference type="ARBA" id="ARBA00004761"/>
    </source>
</evidence>
<dbReference type="InterPro" id="IPR013785">
    <property type="entry name" value="Aldolase_TIM"/>
</dbReference>
<dbReference type="CDD" id="cd00452">
    <property type="entry name" value="KDPG_aldolase"/>
    <property type="match status" value="1"/>
</dbReference>
<sequence length="215" mass="23622">MQKEEIIQKIEAYPVIPVFYHDDLETCKQVLKACYNGGIRVFEFVNRGPQAEPNFKALYEYKQQEMPDLTLGIGTIMDTDAAERFLALGAEFLVSPIFIASIAKVAEANHCLWIPGCMTPTEIANAMFAGCNFVKLFPGETLGTGFLKGIKPLFPSMKFMPTGGVDVAEDNIKSWFAAGVSSVGMGSKLFKQQDGQYNLTDIAANCEKVLAWAKA</sequence>
<keyword evidence="7" id="KW-1185">Reference proteome</keyword>
<accession>A0A6N8L263</accession>
<keyword evidence="4" id="KW-0456">Lyase</keyword>
<reference evidence="6 7" key="1">
    <citation type="submission" date="2019-12" db="EMBL/GenBank/DDBJ databases">
        <authorList>
            <person name="Dong K."/>
        </authorList>
    </citation>
    <scope>NUCLEOTIDE SEQUENCE [LARGE SCALE GENOMIC DNA]</scope>
    <source>
        <strain evidence="6 7">JCM 31225</strain>
    </source>
</reference>
<gene>
    <name evidence="6" type="ORF">GQF63_15275</name>
</gene>
<evidence type="ECO:0000256" key="5">
    <source>
        <dbReference type="ARBA" id="ARBA00023277"/>
    </source>
</evidence>
<dbReference type="Gene3D" id="3.20.20.70">
    <property type="entry name" value="Aldolase class I"/>
    <property type="match status" value="1"/>
</dbReference>